<protein>
    <submittedName>
        <fullName evidence="2">Uncharacterized protein</fullName>
    </submittedName>
</protein>
<dbReference type="AlphaFoldDB" id="A0A8S9Q565"/>
<comment type="caution">
    <text evidence="2">The sequence shown here is derived from an EMBL/GenBank/DDBJ whole genome shotgun (WGS) entry which is preliminary data.</text>
</comment>
<feature type="compositionally biased region" description="Basic and acidic residues" evidence="1">
    <location>
        <begin position="150"/>
        <end position="160"/>
    </location>
</feature>
<evidence type="ECO:0000256" key="1">
    <source>
        <dbReference type="SAM" id="MobiDB-lite"/>
    </source>
</evidence>
<name>A0A8S9Q565_BRACR</name>
<proteinExistence type="predicted"/>
<gene>
    <name evidence="2" type="ORF">F2Q69_00047617</name>
</gene>
<evidence type="ECO:0000313" key="2">
    <source>
        <dbReference type="EMBL" id="KAF3525786.1"/>
    </source>
</evidence>
<evidence type="ECO:0000313" key="3">
    <source>
        <dbReference type="Proteomes" id="UP000712600"/>
    </source>
</evidence>
<dbReference type="Proteomes" id="UP000712600">
    <property type="component" value="Unassembled WGS sequence"/>
</dbReference>
<reference evidence="2" key="1">
    <citation type="submission" date="2019-12" db="EMBL/GenBank/DDBJ databases">
        <title>Genome sequencing and annotation of Brassica cretica.</title>
        <authorList>
            <person name="Studholme D.J."/>
            <person name="Sarris P."/>
        </authorList>
    </citation>
    <scope>NUCLEOTIDE SEQUENCE</scope>
    <source>
        <strain evidence="2">PFS-109/04</strain>
        <tissue evidence="2">Leaf</tissue>
    </source>
</reference>
<accession>A0A8S9Q565</accession>
<organism evidence="2 3">
    <name type="scientific">Brassica cretica</name>
    <name type="common">Mustard</name>
    <dbReference type="NCBI Taxonomy" id="69181"/>
    <lineage>
        <taxon>Eukaryota</taxon>
        <taxon>Viridiplantae</taxon>
        <taxon>Streptophyta</taxon>
        <taxon>Embryophyta</taxon>
        <taxon>Tracheophyta</taxon>
        <taxon>Spermatophyta</taxon>
        <taxon>Magnoliopsida</taxon>
        <taxon>eudicotyledons</taxon>
        <taxon>Gunneridae</taxon>
        <taxon>Pentapetalae</taxon>
        <taxon>rosids</taxon>
        <taxon>malvids</taxon>
        <taxon>Brassicales</taxon>
        <taxon>Brassicaceae</taxon>
        <taxon>Brassiceae</taxon>
        <taxon>Brassica</taxon>
    </lineage>
</organism>
<dbReference type="EMBL" id="QGKX02001347">
    <property type="protein sequence ID" value="KAF3525786.1"/>
    <property type="molecule type" value="Genomic_DNA"/>
</dbReference>
<sequence>MSWSYDLSPMTRSNGQCRRGWELEAGSNLFLLGLAMNLSLSKGEMVGNASRCFDRRSRDRSRRGGLAHLDIGISLVTIGRRHVKGKRFGAREVLRVSTLTGWGLTVGVKNGYDEVNIQERPTKKTKKTFFDKYFFETDSSLRKARRRKHETSDKSSKKVDTQQPNACSARSLRSDRARAKARSRRSHCAFVPLGWYVATELEPKLGRYAATERSF</sequence>
<feature type="region of interest" description="Disordered" evidence="1">
    <location>
        <begin position="144"/>
        <end position="174"/>
    </location>
</feature>